<reference evidence="8 9" key="1">
    <citation type="submission" date="2020-04" db="EMBL/GenBank/DDBJ databases">
        <title>MicrobeNet Type strains.</title>
        <authorList>
            <person name="Nicholson A.C."/>
        </authorList>
    </citation>
    <scope>NUCLEOTIDE SEQUENCE [LARGE SCALE GENOMIC DNA]</scope>
    <source>
        <strain evidence="8 9">JCM 12354</strain>
    </source>
</reference>
<dbReference type="Pfam" id="PF17932">
    <property type="entry name" value="TetR_C_24"/>
    <property type="match status" value="1"/>
</dbReference>
<evidence type="ECO:0000256" key="3">
    <source>
        <dbReference type="ARBA" id="ARBA00023125"/>
    </source>
</evidence>
<feature type="DNA-binding region" description="H-T-H motif" evidence="5">
    <location>
        <begin position="27"/>
        <end position="46"/>
    </location>
</feature>
<evidence type="ECO:0000256" key="6">
    <source>
        <dbReference type="SAM" id="MobiDB-lite"/>
    </source>
</evidence>
<dbReference type="EMBL" id="JAAXOP010000006">
    <property type="protein sequence ID" value="NKY51331.1"/>
    <property type="molecule type" value="Genomic_DNA"/>
</dbReference>
<dbReference type="InterPro" id="IPR050109">
    <property type="entry name" value="HTH-type_TetR-like_transc_reg"/>
</dbReference>
<dbReference type="Gene3D" id="1.10.357.10">
    <property type="entry name" value="Tetracycline Repressor, domain 2"/>
    <property type="match status" value="1"/>
</dbReference>
<dbReference type="InterPro" id="IPR041490">
    <property type="entry name" value="KstR2_TetR_C"/>
</dbReference>
<dbReference type="PRINTS" id="PR00455">
    <property type="entry name" value="HTHTETR"/>
</dbReference>
<accession>A0A846Y0Z3</accession>
<evidence type="ECO:0000256" key="1">
    <source>
        <dbReference type="ARBA" id="ARBA00022491"/>
    </source>
</evidence>
<dbReference type="AlphaFoldDB" id="A0A846Y0Z3"/>
<evidence type="ECO:0000256" key="5">
    <source>
        <dbReference type="PROSITE-ProRule" id="PRU00335"/>
    </source>
</evidence>
<evidence type="ECO:0000256" key="2">
    <source>
        <dbReference type="ARBA" id="ARBA00023015"/>
    </source>
</evidence>
<dbReference type="InterPro" id="IPR001647">
    <property type="entry name" value="HTH_TetR"/>
</dbReference>
<dbReference type="PANTHER" id="PTHR30055:SF175">
    <property type="entry name" value="HTH-TYPE TRANSCRIPTIONAL REPRESSOR KSTR2"/>
    <property type="match status" value="1"/>
</dbReference>
<dbReference type="GO" id="GO:0000976">
    <property type="term" value="F:transcription cis-regulatory region binding"/>
    <property type="evidence" value="ECO:0007669"/>
    <property type="project" value="TreeGrafter"/>
</dbReference>
<dbReference type="GO" id="GO:0003700">
    <property type="term" value="F:DNA-binding transcription factor activity"/>
    <property type="evidence" value="ECO:0007669"/>
    <property type="project" value="TreeGrafter"/>
</dbReference>
<gene>
    <name evidence="8" type="ORF">HGA08_13990</name>
</gene>
<proteinExistence type="predicted"/>
<dbReference type="Pfam" id="PF00440">
    <property type="entry name" value="TetR_N"/>
    <property type="match status" value="1"/>
</dbReference>
<evidence type="ECO:0000313" key="8">
    <source>
        <dbReference type="EMBL" id="NKY51331.1"/>
    </source>
</evidence>
<sequence>MPDTDRRSSIMEHAAVLFAEKGVDASTVREIAGAAGLLSGSLYHYFDSKDAIVEAIVVEYLRALTRRYTDVVLARSDPRARLHELVLASLRVMHDHPHASEIYQDNRDFFEGRQRFRTVRDLASSVHETWTEVIDTGVAAGAFRADIDPRVFHRFLRDAVFLASRWHRPTAAYRIEDLAEDTARIFLDGVTAPADHPPTECGNGRVTVADSAGPDMEQHPRGRHRNVRGLVGRDLPE</sequence>
<dbReference type="PROSITE" id="PS50977">
    <property type="entry name" value="HTH_TETR_2"/>
    <property type="match status" value="1"/>
</dbReference>
<feature type="region of interest" description="Disordered" evidence="6">
    <location>
        <begin position="210"/>
        <end position="237"/>
    </location>
</feature>
<evidence type="ECO:0000259" key="7">
    <source>
        <dbReference type="PROSITE" id="PS50977"/>
    </source>
</evidence>
<dbReference type="InterPro" id="IPR036271">
    <property type="entry name" value="Tet_transcr_reg_TetR-rel_C_sf"/>
</dbReference>
<keyword evidence="3 5" id="KW-0238">DNA-binding</keyword>
<keyword evidence="9" id="KW-1185">Reference proteome</keyword>
<protein>
    <submittedName>
        <fullName evidence="8">TetR/AcrR family transcriptional regulator</fullName>
    </submittedName>
</protein>
<dbReference type="SUPFAM" id="SSF46689">
    <property type="entry name" value="Homeodomain-like"/>
    <property type="match status" value="1"/>
</dbReference>
<evidence type="ECO:0000256" key="4">
    <source>
        <dbReference type="ARBA" id="ARBA00023163"/>
    </source>
</evidence>
<keyword evidence="2" id="KW-0805">Transcription regulation</keyword>
<dbReference type="PANTHER" id="PTHR30055">
    <property type="entry name" value="HTH-TYPE TRANSCRIPTIONAL REGULATOR RUTR"/>
    <property type="match status" value="1"/>
</dbReference>
<dbReference type="Proteomes" id="UP000565711">
    <property type="component" value="Unassembled WGS sequence"/>
</dbReference>
<dbReference type="Gene3D" id="1.10.10.60">
    <property type="entry name" value="Homeodomain-like"/>
    <property type="match status" value="1"/>
</dbReference>
<keyword evidence="4" id="KW-0804">Transcription</keyword>
<dbReference type="RefSeq" id="WP_067880093.1">
    <property type="nucleotide sequence ID" value="NZ_JAAXOP010000006.1"/>
</dbReference>
<keyword evidence="1" id="KW-0678">Repressor</keyword>
<name>A0A846Y0Z3_9NOCA</name>
<feature type="domain" description="HTH tetR-type" evidence="7">
    <location>
        <begin position="4"/>
        <end position="64"/>
    </location>
</feature>
<comment type="caution">
    <text evidence="8">The sequence shown here is derived from an EMBL/GenBank/DDBJ whole genome shotgun (WGS) entry which is preliminary data.</text>
</comment>
<dbReference type="SUPFAM" id="SSF48498">
    <property type="entry name" value="Tetracyclin repressor-like, C-terminal domain"/>
    <property type="match status" value="1"/>
</dbReference>
<evidence type="ECO:0000313" key="9">
    <source>
        <dbReference type="Proteomes" id="UP000565711"/>
    </source>
</evidence>
<dbReference type="InterPro" id="IPR009057">
    <property type="entry name" value="Homeodomain-like_sf"/>
</dbReference>
<organism evidence="8 9">
    <name type="scientific">Nocardia vermiculata</name>
    <dbReference type="NCBI Taxonomy" id="257274"/>
    <lineage>
        <taxon>Bacteria</taxon>
        <taxon>Bacillati</taxon>
        <taxon>Actinomycetota</taxon>
        <taxon>Actinomycetes</taxon>
        <taxon>Mycobacteriales</taxon>
        <taxon>Nocardiaceae</taxon>
        <taxon>Nocardia</taxon>
    </lineage>
</organism>